<dbReference type="Proteomes" id="UP000297910">
    <property type="component" value="Unassembled WGS sequence"/>
</dbReference>
<gene>
    <name evidence="1" type="ORF">BPAE_0060g00280</name>
</gene>
<comment type="caution">
    <text evidence="1">The sequence shown here is derived from an EMBL/GenBank/DDBJ whole genome shotgun (WGS) entry which is preliminary data.</text>
</comment>
<organism evidence="1 2">
    <name type="scientific">Botrytis paeoniae</name>
    <dbReference type="NCBI Taxonomy" id="278948"/>
    <lineage>
        <taxon>Eukaryota</taxon>
        <taxon>Fungi</taxon>
        <taxon>Dikarya</taxon>
        <taxon>Ascomycota</taxon>
        <taxon>Pezizomycotina</taxon>
        <taxon>Leotiomycetes</taxon>
        <taxon>Helotiales</taxon>
        <taxon>Sclerotiniaceae</taxon>
        <taxon>Botrytis</taxon>
    </lineage>
</organism>
<name>A0A4Z1FTW6_9HELO</name>
<keyword evidence="2" id="KW-1185">Reference proteome</keyword>
<dbReference type="AlphaFoldDB" id="A0A4Z1FTW6"/>
<evidence type="ECO:0000313" key="1">
    <source>
        <dbReference type="EMBL" id="TGO26412.1"/>
    </source>
</evidence>
<dbReference type="EMBL" id="PQXI01000060">
    <property type="protein sequence ID" value="TGO26412.1"/>
    <property type="molecule type" value="Genomic_DNA"/>
</dbReference>
<protein>
    <submittedName>
        <fullName evidence="1">Uncharacterized protein</fullName>
    </submittedName>
</protein>
<reference evidence="1 2" key="1">
    <citation type="submission" date="2017-12" db="EMBL/GenBank/DDBJ databases">
        <title>Comparative genomics of Botrytis spp.</title>
        <authorList>
            <person name="Valero-Jimenez C.A."/>
            <person name="Tapia P."/>
            <person name="Veloso J."/>
            <person name="Silva-Moreno E."/>
            <person name="Staats M."/>
            <person name="Valdes J.H."/>
            <person name="Van Kan J.A.L."/>
        </authorList>
    </citation>
    <scope>NUCLEOTIDE SEQUENCE [LARGE SCALE GENOMIC DNA]</scope>
    <source>
        <strain evidence="1 2">Bp0003</strain>
    </source>
</reference>
<sequence>MYVPRPRLFFHCLPTSDLCCTRAYSPKLQERSFQQMGQAMRFSKWTFRLWVSPRVWSSDYFTIPTTTSPFATCTASDHEWVSNVLNGYFNVSDEWIVHDEAGLPSLGLPESGSNCSALIKHDHEFIAPPEVLFKDLQFILRGCIKEGLMRATWSACSALASQPLSLSSLKRRRHHSPVYISLQVLCRVAGCKEGAQEIDVLDKGAVEQGNETRRQEGKFLEEVPVFLFNQKEVFILASRMSALHLSITSEQRQDEETGLTSLILDTDNDDLSTKLEAYAKRMMLPMTIFEANLPVGRDF</sequence>
<accession>A0A4Z1FTW6</accession>
<evidence type="ECO:0000313" key="2">
    <source>
        <dbReference type="Proteomes" id="UP000297910"/>
    </source>
</evidence>
<proteinExistence type="predicted"/>